<evidence type="ECO:0000256" key="4">
    <source>
        <dbReference type="ARBA" id="ARBA00020771"/>
    </source>
</evidence>
<comment type="catalytic activity">
    <reaction evidence="8 13">
        <text>2 5-aminolevulinate = porphobilinogen + 2 H2O + H(+)</text>
        <dbReference type="Rhea" id="RHEA:24064"/>
        <dbReference type="ChEBI" id="CHEBI:15377"/>
        <dbReference type="ChEBI" id="CHEBI:15378"/>
        <dbReference type="ChEBI" id="CHEBI:58126"/>
        <dbReference type="ChEBI" id="CHEBI:356416"/>
        <dbReference type="EC" id="4.2.1.24"/>
    </reaction>
</comment>
<feature type="binding site" evidence="10">
    <location>
        <position position="313"/>
    </location>
    <ligand>
        <name>5-aminolevulinate</name>
        <dbReference type="ChEBI" id="CHEBI:356416"/>
        <label>2</label>
    </ligand>
</feature>
<dbReference type="EMBL" id="RAWK01000108">
    <property type="protein sequence ID" value="RKH64200.1"/>
    <property type="molecule type" value="Genomic_DNA"/>
</dbReference>
<evidence type="ECO:0000313" key="16">
    <source>
        <dbReference type="Proteomes" id="UP000267003"/>
    </source>
</evidence>
<dbReference type="InterPro" id="IPR001731">
    <property type="entry name" value="ALAD"/>
</dbReference>
<keyword evidence="11" id="KW-0862">Zinc</keyword>
<dbReference type="PIRSF" id="PIRSF001415">
    <property type="entry name" value="Porphbilin_synth"/>
    <property type="match status" value="1"/>
</dbReference>
<dbReference type="PRINTS" id="PR00144">
    <property type="entry name" value="DALDHYDRTASE"/>
</dbReference>
<dbReference type="InterPro" id="IPR013785">
    <property type="entry name" value="Aldolase_TIM"/>
</dbReference>
<dbReference type="GO" id="GO:0004655">
    <property type="term" value="F:porphobilinogen synthase activity"/>
    <property type="evidence" value="ECO:0007669"/>
    <property type="project" value="UniProtKB-EC"/>
</dbReference>
<evidence type="ECO:0000313" key="15">
    <source>
        <dbReference type="EMBL" id="RKH64200.1"/>
    </source>
</evidence>
<evidence type="ECO:0000256" key="11">
    <source>
        <dbReference type="PIRSR" id="PIRSR001415-3"/>
    </source>
</evidence>
<feature type="active site" description="Schiff-base intermediate with substrate" evidence="9">
    <location>
        <position position="248"/>
    </location>
</feature>
<dbReference type="Gene3D" id="3.20.20.70">
    <property type="entry name" value="Aldolase class I"/>
    <property type="match status" value="1"/>
</dbReference>
<dbReference type="SUPFAM" id="SSF51569">
    <property type="entry name" value="Aldolase"/>
    <property type="match status" value="1"/>
</dbReference>
<dbReference type="NCBIfam" id="NF006762">
    <property type="entry name" value="PRK09283.1"/>
    <property type="match status" value="1"/>
</dbReference>
<evidence type="ECO:0000256" key="3">
    <source>
        <dbReference type="ARBA" id="ARBA00012053"/>
    </source>
</evidence>
<dbReference type="SMART" id="SM01004">
    <property type="entry name" value="ALAD"/>
    <property type="match status" value="1"/>
</dbReference>
<keyword evidence="7 13" id="KW-0627">Porphyrin biosynthesis</keyword>
<evidence type="ECO:0000256" key="1">
    <source>
        <dbReference type="ARBA" id="ARBA00004694"/>
    </source>
</evidence>
<gene>
    <name evidence="15" type="primary">hemB</name>
    <name evidence="15" type="ORF">D7W81_18960</name>
</gene>
<evidence type="ECO:0000256" key="2">
    <source>
        <dbReference type="ARBA" id="ARBA00008055"/>
    </source>
</evidence>
<evidence type="ECO:0000256" key="8">
    <source>
        <dbReference type="ARBA" id="ARBA00047651"/>
    </source>
</evidence>
<dbReference type="Proteomes" id="UP000267003">
    <property type="component" value="Unassembled WGS sequence"/>
</dbReference>
<evidence type="ECO:0000256" key="13">
    <source>
        <dbReference type="RuleBase" id="RU000515"/>
    </source>
</evidence>
<feature type="binding site" evidence="10">
    <location>
        <position position="205"/>
    </location>
    <ligand>
        <name>5-aminolevulinate</name>
        <dbReference type="ChEBI" id="CHEBI:356416"/>
        <label>1</label>
    </ligand>
</feature>
<dbReference type="UniPathway" id="UPA00251">
    <property type="reaction ID" value="UER00318"/>
</dbReference>
<dbReference type="OrthoDB" id="9805001at2"/>
<dbReference type="InterPro" id="IPR030656">
    <property type="entry name" value="ALAD_AS"/>
</dbReference>
<dbReference type="RefSeq" id="WP_120556805.1">
    <property type="nucleotide sequence ID" value="NZ_RAWK01000108.1"/>
</dbReference>
<dbReference type="PANTHER" id="PTHR11458">
    <property type="entry name" value="DELTA-AMINOLEVULINIC ACID DEHYDRATASE"/>
    <property type="match status" value="1"/>
</dbReference>
<dbReference type="FunFam" id="3.20.20.70:FF:000019">
    <property type="entry name" value="Delta-aminolevulinic acid dehydratase"/>
    <property type="match status" value="1"/>
</dbReference>
<comment type="caution">
    <text evidence="15">The sequence shown here is derived from an EMBL/GenBank/DDBJ whole genome shotgun (WGS) entry which is preliminary data.</text>
</comment>
<feature type="binding site" evidence="10">
    <location>
        <position position="274"/>
    </location>
    <ligand>
        <name>5-aminolevulinate</name>
        <dbReference type="ChEBI" id="CHEBI:356416"/>
        <label>2</label>
    </ligand>
</feature>
<proteinExistence type="inferred from homology"/>
<keyword evidence="16" id="KW-1185">Reference proteome</keyword>
<evidence type="ECO:0000256" key="7">
    <source>
        <dbReference type="ARBA" id="ARBA00023244"/>
    </source>
</evidence>
<dbReference type="PROSITE" id="PS00169">
    <property type="entry name" value="D_ALA_DEHYDRATASE"/>
    <property type="match status" value="1"/>
</dbReference>
<feature type="binding site" evidence="12">
    <location>
        <position position="233"/>
    </location>
    <ligand>
        <name>Mg(2+)</name>
        <dbReference type="ChEBI" id="CHEBI:18420"/>
    </ligand>
</feature>
<evidence type="ECO:0000256" key="5">
    <source>
        <dbReference type="ARBA" id="ARBA00023133"/>
    </source>
</evidence>
<comment type="similarity">
    <text evidence="2 14">Belongs to the ALAD family.</text>
</comment>
<evidence type="ECO:0000256" key="10">
    <source>
        <dbReference type="PIRSR" id="PIRSR001415-2"/>
    </source>
</evidence>
<comment type="subunit">
    <text evidence="13">Homooctamer.</text>
</comment>
<dbReference type="GO" id="GO:0006782">
    <property type="term" value="P:protoporphyrinogen IX biosynthetic process"/>
    <property type="evidence" value="ECO:0007669"/>
    <property type="project" value="UniProtKB-UniPathway"/>
</dbReference>
<keyword evidence="12" id="KW-0460">Magnesium</keyword>
<feature type="binding site" evidence="11">
    <location>
        <position position="122"/>
    </location>
    <ligand>
        <name>Zn(2+)</name>
        <dbReference type="ChEBI" id="CHEBI:29105"/>
        <note>catalytic</note>
    </ligand>
</feature>
<dbReference type="CDD" id="cd00384">
    <property type="entry name" value="ALAD_PBGS"/>
    <property type="match status" value="1"/>
</dbReference>
<dbReference type="GO" id="GO:0008270">
    <property type="term" value="F:zinc ion binding"/>
    <property type="evidence" value="ECO:0007669"/>
    <property type="project" value="TreeGrafter"/>
</dbReference>
<accession>A0A3A8QAZ0</accession>
<dbReference type="PANTHER" id="PTHR11458:SF0">
    <property type="entry name" value="DELTA-AMINOLEVULINIC ACID DEHYDRATASE"/>
    <property type="match status" value="1"/>
</dbReference>
<feature type="binding site" evidence="10">
    <location>
        <position position="217"/>
    </location>
    <ligand>
        <name>5-aminolevulinate</name>
        <dbReference type="ChEBI" id="CHEBI:356416"/>
        <label>1</label>
    </ligand>
</feature>
<feature type="active site" description="Schiff-base intermediate with substrate" evidence="9">
    <location>
        <position position="195"/>
    </location>
</feature>
<feature type="binding site" evidence="11">
    <location>
        <position position="130"/>
    </location>
    <ligand>
        <name>Zn(2+)</name>
        <dbReference type="ChEBI" id="CHEBI:29105"/>
        <note>catalytic</note>
    </ligand>
</feature>
<evidence type="ECO:0000256" key="12">
    <source>
        <dbReference type="PIRSR" id="PIRSR001415-5"/>
    </source>
</evidence>
<organism evidence="15 16">
    <name type="scientific">Corallococcus aberystwythensis</name>
    <dbReference type="NCBI Taxonomy" id="2316722"/>
    <lineage>
        <taxon>Bacteria</taxon>
        <taxon>Pseudomonadati</taxon>
        <taxon>Myxococcota</taxon>
        <taxon>Myxococcia</taxon>
        <taxon>Myxococcales</taxon>
        <taxon>Cystobacterineae</taxon>
        <taxon>Myxococcaceae</taxon>
        <taxon>Corallococcus</taxon>
    </lineage>
</organism>
<sequence length="322" mass="35362">MAHPVHRPRRLRRSAALRDMVRETRLSPTDFIYPLFVVEGRDVRRPISSMPGIFNLSLEHAVKEAKLAKSLGVPAVILFGIPDHKDARGTQAYATDGIVQRAIREIKAAEPDLQVIADVCLCEYTDHGHCGVLDGNHVANDATLPLLAQMAVTCAQAGADIIAPSDMMDGRIGAIRKALDEVKHQDTPIMAYSAKYASGFYGPFREAAQSTPQFGDRRGYQMDPGNVREAIRETALDVDEGADFIMVKPALSYLDVIRALRENFDLPLAAYNVSGEYAMLKAAGQNGWVDYERVMLEVLTSIKRAGADLVITYHALEAAKLL</sequence>
<reference evidence="16" key="1">
    <citation type="submission" date="2018-09" db="EMBL/GenBank/DDBJ databases">
        <authorList>
            <person name="Livingstone P.G."/>
            <person name="Whitworth D.E."/>
        </authorList>
    </citation>
    <scope>NUCLEOTIDE SEQUENCE [LARGE SCALE GENOMIC DNA]</scope>
    <source>
        <strain evidence="16">AB050A</strain>
    </source>
</reference>
<protein>
    <recommendedName>
        <fullName evidence="4 13">Delta-aminolevulinic acid dehydratase</fullName>
        <ecNumber evidence="3 13">4.2.1.24</ecNumber>
    </recommendedName>
</protein>
<dbReference type="EC" id="4.2.1.24" evidence="3 13"/>
<evidence type="ECO:0000256" key="6">
    <source>
        <dbReference type="ARBA" id="ARBA00023239"/>
    </source>
</evidence>
<feature type="binding site" evidence="11">
    <location>
        <position position="120"/>
    </location>
    <ligand>
        <name>Zn(2+)</name>
        <dbReference type="ChEBI" id="CHEBI:29105"/>
        <note>catalytic</note>
    </ligand>
</feature>
<dbReference type="AlphaFoldDB" id="A0A3A8QAZ0"/>
<name>A0A3A8QAZ0_9BACT</name>
<keyword evidence="5" id="KW-0350">Heme biosynthesis</keyword>
<evidence type="ECO:0000256" key="14">
    <source>
        <dbReference type="RuleBase" id="RU004161"/>
    </source>
</evidence>
<evidence type="ECO:0000256" key="9">
    <source>
        <dbReference type="PIRSR" id="PIRSR001415-1"/>
    </source>
</evidence>
<comment type="pathway">
    <text evidence="1">Porphyrin-containing compound metabolism; protoporphyrin-IX biosynthesis; coproporphyrinogen-III from 5-aminolevulinate: step 1/4.</text>
</comment>
<keyword evidence="6 13" id="KW-0456">Lyase</keyword>
<dbReference type="GO" id="GO:0005829">
    <property type="term" value="C:cytosol"/>
    <property type="evidence" value="ECO:0007669"/>
    <property type="project" value="TreeGrafter"/>
</dbReference>
<dbReference type="Pfam" id="PF00490">
    <property type="entry name" value="ALAD"/>
    <property type="match status" value="1"/>
</dbReference>
<keyword evidence="11" id="KW-0479">Metal-binding</keyword>